<sequence length="89" mass="10271">MTAEALIIVVLFIHIPGPFLLLQSVLGYILQHILVMPCRHFKTNQQKNVKKNAGRYNFSHSPLSIIQELYNKERQKPSFKRTSALCYSV</sequence>
<organism evidence="2 3">
    <name type="scientific">Anaerostipes rhamnosivorans</name>
    <dbReference type="NCBI Taxonomy" id="1229621"/>
    <lineage>
        <taxon>Bacteria</taxon>
        <taxon>Bacillati</taxon>
        <taxon>Bacillota</taxon>
        <taxon>Clostridia</taxon>
        <taxon>Lachnospirales</taxon>
        <taxon>Lachnospiraceae</taxon>
        <taxon>Anaerostipes</taxon>
    </lineage>
</organism>
<evidence type="ECO:0000313" key="2">
    <source>
        <dbReference type="EMBL" id="QCP34782.1"/>
    </source>
</evidence>
<dbReference type="AlphaFoldDB" id="A0A4P8IAU9"/>
<keyword evidence="1" id="KW-1133">Transmembrane helix</keyword>
<name>A0A4P8IAU9_9FIRM</name>
<evidence type="ECO:0000256" key="1">
    <source>
        <dbReference type="SAM" id="Phobius"/>
    </source>
</evidence>
<keyword evidence="3" id="KW-1185">Reference proteome</keyword>
<proteinExistence type="predicted"/>
<keyword evidence="1" id="KW-0472">Membrane</keyword>
<reference evidence="2 3" key="1">
    <citation type="submission" date="2019-05" db="EMBL/GenBank/DDBJ databases">
        <title>Complete genome sequencing of Anaerostipes rhamnosivorans.</title>
        <authorList>
            <person name="Bui T.P.N."/>
            <person name="de Vos W.M."/>
        </authorList>
    </citation>
    <scope>NUCLEOTIDE SEQUENCE [LARGE SCALE GENOMIC DNA]</scope>
    <source>
        <strain evidence="2 3">1y2</strain>
    </source>
</reference>
<accession>A0A4P8IAU9</accession>
<dbReference type="EMBL" id="CP040058">
    <property type="protein sequence ID" value="QCP34782.1"/>
    <property type="molecule type" value="Genomic_DNA"/>
</dbReference>
<protein>
    <submittedName>
        <fullName evidence="2">Uncharacterized protein</fullName>
    </submittedName>
</protein>
<keyword evidence="1" id="KW-0812">Transmembrane</keyword>
<evidence type="ECO:0000313" key="3">
    <source>
        <dbReference type="Proteomes" id="UP000298653"/>
    </source>
</evidence>
<gene>
    <name evidence="2" type="ORF">AR1Y2_1328</name>
</gene>
<dbReference type="Proteomes" id="UP000298653">
    <property type="component" value="Chromosome"/>
</dbReference>
<dbReference type="KEGG" id="arf:AR1Y2_1328"/>
<feature type="transmembrane region" description="Helical" evidence="1">
    <location>
        <begin position="6"/>
        <end position="30"/>
    </location>
</feature>